<comment type="caution">
    <text evidence="1">The sequence shown here is derived from an EMBL/GenBank/DDBJ whole genome shotgun (WGS) entry which is preliminary data.</text>
</comment>
<dbReference type="Proteomes" id="UP000499080">
    <property type="component" value="Unassembled WGS sequence"/>
</dbReference>
<evidence type="ECO:0000313" key="1">
    <source>
        <dbReference type="EMBL" id="GBM92473.1"/>
    </source>
</evidence>
<name>A0A4Y2JQ14_ARAVE</name>
<evidence type="ECO:0000313" key="2">
    <source>
        <dbReference type="Proteomes" id="UP000499080"/>
    </source>
</evidence>
<accession>A0A4Y2JQ14</accession>
<reference evidence="1 2" key="1">
    <citation type="journal article" date="2019" name="Sci. Rep.">
        <title>Orb-weaving spider Araneus ventricosus genome elucidates the spidroin gene catalogue.</title>
        <authorList>
            <person name="Kono N."/>
            <person name="Nakamura H."/>
            <person name="Ohtoshi R."/>
            <person name="Moran D.A.P."/>
            <person name="Shinohara A."/>
            <person name="Yoshida Y."/>
            <person name="Fujiwara M."/>
            <person name="Mori M."/>
            <person name="Tomita M."/>
            <person name="Arakawa K."/>
        </authorList>
    </citation>
    <scope>NUCLEOTIDE SEQUENCE [LARGE SCALE GENOMIC DNA]</scope>
</reference>
<sequence>MDPLPGSKLRAFPKSKHLGQCAVASERINQPKSDLTFRRCESQRWDAAHLSYLTSDSGSKLRVPCSNAKYLYCVSCERIELAGISCPADESQEMGCRLICRFWHPTPFKITRSLPKC</sequence>
<protein>
    <submittedName>
        <fullName evidence="1">Uncharacterized protein</fullName>
    </submittedName>
</protein>
<dbReference type="EMBL" id="BGPR01003792">
    <property type="protein sequence ID" value="GBM92473.1"/>
    <property type="molecule type" value="Genomic_DNA"/>
</dbReference>
<proteinExistence type="predicted"/>
<dbReference type="AlphaFoldDB" id="A0A4Y2JQ14"/>
<organism evidence="1 2">
    <name type="scientific">Araneus ventricosus</name>
    <name type="common">Orbweaver spider</name>
    <name type="synonym">Epeira ventricosa</name>
    <dbReference type="NCBI Taxonomy" id="182803"/>
    <lineage>
        <taxon>Eukaryota</taxon>
        <taxon>Metazoa</taxon>
        <taxon>Ecdysozoa</taxon>
        <taxon>Arthropoda</taxon>
        <taxon>Chelicerata</taxon>
        <taxon>Arachnida</taxon>
        <taxon>Araneae</taxon>
        <taxon>Araneomorphae</taxon>
        <taxon>Entelegynae</taxon>
        <taxon>Araneoidea</taxon>
        <taxon>Araneidae</taxon>
        <taxon>Araneus</taxon>
    </lineage>
</organism>
<gene>
    <name evidence="1" type="ORF">AVEN_2110_1</name>
</gene>
<keyword evidence="2" id="KW-1185">Reference proteome</keyword>